<feature type="binding site" evidence="12">
    <location>
        <position position="692"/>
    </location>
    <ligand>
        <name>[4Fe-4S] cluster</name>
        <dbReference type="ChEBI" id="CHEBI:49883"/>
        <label>1</label>
    </ligand>
</feature>
<dbReference type="FunFam" id="3.40.50.970:FF:000012">
    <property type="entry name" value="Pyruvate:ferredoxin (Flavodoxin) oxidoreductase"/>
    <property type="match status" value="1"/>
</dbReference>
<dbReference type="Pfam" id="PF12838">
    <property type="entry name" value="Fer4_7"/>
    <property type="match status" value="1"/>
</dbReference>
<evidence type="ECO:0000256" key="1">
    <source>
        <dbReference type="ARBA" id="ARBA00009032"/>
    </source>
</evidence>
<feature type="binding site" evidence="10">
    <location>
        <position position="67"/>
    </location>
    <ligand>
        <name>thiamine diphosphate</name>
        <dbReference type="ChEBI" id="CHEBI:58937"/>
    </ligand>
</feature>
<feature type="binding site" evidence="12">
    <location>
        <position position="1076"/>
    </location>
    <ligand>
        <name>[4Fe-4S] cluster</name>
        <dbReference type="ChEBI" id="CHEBI:49883"/>
        <label>3</label>
    </ligand>
</feature>
<dbReference type="GO" id="GO:0005506">
    <property type="term" value="F:iron ion binding"/>
    <property type="evidence" value="ECO:0007669"/>
    <property type="project" value="InterPro"/>
</dbReference>
<dbReference type="PROSITE" id="PS51379">
    <property type="entry name" value="4FE4S_FER_2"/>
    <property type="match status" value="2"/>
</dbReference>
<dbReference type="SUPFAM" id="SSF54862">
    <property type="entry name" value="4Fe-4S ferredoxins"/>
    <property type="match status" value="1"/>
</dbReference>
<dbReference type="SUPFAM" id="SSF53323">
    <property type="entry name" value="Pyruvate-ferredoxin oxidoreductase, PFOR, domain III"/>
    <property type="match status" value="1"/>
</dbReference>
<feature type="site" description="Important for catalytic activity" evidence="11">
    <location>
        <position position="34"/>
    </location>
</feature>
<dbReference type="GO" id="GO:0051539">
    <property type="term" value="F:4 iron, 4 sulfur cluster binding"/>
    <property type="evidence" value="ECO:0007669"/>
    <property type="project" value="UniProtKB-KW"/>
</dbReference>
<dbReference type="GO" id="GO:0030976">
    <property type="term" value="F:thiamine pyrophosphate binding"/>
    <property type="evidence" value="ECO:0007669"/>
    <property type="project" value="InterPro"/>
</dbReference>
<dbReference type="PANTHER" id="PTHR32154">
    <property type="entry name" value="PYRUVATE-FLAVODOXIN OXIDOREDUCTASE-RELATED"/>
    <property type="match status" value="1"/>
</dbReference>
<feature type="binding site" evidence="12">
    <location>
        <position position="752"/>
    </location>
    <ligand>
        <name>[4Fe-4S] cluster</name>
        <dbReference type="ChEBI" id="CHEBI:49883"/>
        <label>2</label>
    </ligand>
</feature>
<feature type="binding site" evidence="10">
    <location>
        <begin position="996"/>
        <end position="1001"/>
    </location>
    <ligand>
        <name>thiamine diphosphate</name>
        <dbReference type="ChEBI" id="CHEBI:58937"/>
    </ligand>
</feature>
<evidence type="ECO:0000256" key="12">
    <source>
        <dbReference type="PIRSR" id="PIRSR000159-50"/>
    </source>
</evidence>
<protein>
    <recommendedName>
        <fullName evidence="9">Pyruvate:ferredoxin oxidoreductase</fullName>
        <ecNumber evidence="9">1.2.7.1</ecNumber>
    </recommendedName>
    <alternativeName>
        <fullName evidence="9">Pyruvate synthase</fullName>
    </alternativeName>
</protein>
<dbReference type="PROSITE" id="PS00198">
    <property type="entry name" value="4FE4S_FER_1"/>
    <property type="match status" value="1"/>
</dbReference>
<feature type="binding site" evidence="10">
    <location>
        <position position="34"/>
    </location>
    <ligand>
        <name>pyruvate</name>
        <dbReference type="ChEBI" id="CHEBI:15361"/>
    </ligand>
</feature>
<dbReference type="NCBIfam" id="TIGR02176">
    <property type="entry name" value="pyruv_ox_red"/>
    <property type="match status" value="1"/>
</dbReference>
<dbReference type="EC" id="1.2.7.1" evidence="9"/>
<dbReference type="Gene3D" id="3.40.50.970">
    <property type="match status" value="2"/>
</dbReference>
<dbReference type="AlphaFoldDB" id="A0A810Q9B8"/>
<organism evidence="14 15">
    <name type="scientific">Pusillibacter faecalis</name>
    <dbReference type="NCBI Taxonomy" id="2714358"/>
    <lineage>
        <taxon>Bacteria</taxon>
        <taxon>Bacillati</taxon>
        <taxon>Bacillota</taxon>
        <taxon>Clostridia</taxon>
        <taxon>Eubacteriales</taxon>
        <taxon>Oscillospiraceae</taxon>
        <taxon>Pusillibacter</taxon>
    </lineage>
</organism>
<feature type="binding site" evidence="12">
    <location>
        <position position="812"/>
    </location>
    <ligand>
        <name>[4Fe-4S] cluster</name>
        <dbReference type="ChEBI" id="CHEBI:49883"/>
        <label>3</label>
    </ligand>
</feature>
<dbReference type="InterPro" id="IPR037112">
    <property type="entry name" value="Pyrv-flavodox_OxR_EKR_sf"/>
</dbReference>
<dbReference type="Gene3D" id="4.10.780.10">
    <property type="entry name" value="Pyruvate-flavodoxin oxidoreductase, EKR domain"/>
    <property type="match status" value="1"/>
</dbReference>
<dbReference type="InterPro" id="IPR011895">
    <property type="entry name" value="Pyrv_flavodox_OxRed"/>
</dbReference>
<feature type="binding site" evidence="10">
    <location>
        <begin position="967"/>
        <end position="970"/>
    </location>
    <ligand>
        <name>thiamine diphosphate</name>
        <dbReference type="ChEBI" id="CHEBI:58937"/>
    </ligand>
</feature>
<dbReference type="InterPro" id="IPR017896">
    <property type="entry name" value="4Fe4S_Fe-S-bd"/>
</dbReference>
<dbReference type="SMART" id="SM00890">
    <property type="entry name" value="EKR"/>
    <property type="match status" value="1"/>
</dbReference>
<dbReference type="Gene3D" id="3.30.70.20">
    <property type="match status" value="1"/>
</dbReference>
<feature type="binding site" evidence="12">
    <location>
        <position position="698"/>
    </location>
    <ligand>
        <name>[4Fe-4S] cluster</name>
        <dbReference type="ChEBI" id="CHEBI:49883"/>
        <label>1</label>
    </ligand>
</feature>
<keyword evidence="6 9" id="KW-0560">Oxidoreductase</keyword>
<evidence type="ECO:0000256" key="5">
    <source>
        <dbReference type="ARBA" id="ARBA00022982"/>
    </source>
</evidence>
<dbReference type="InterPro" id="IPR019456">
    <property type="entry name" value="Pyrv-flavodox_OxRtase_EKR"/>
</dbReference>
<evidence type="ECO:0000313" key="15">
    <source>
        <dbReference type="Proteomes" id="UP000679848"/>
    </source>
</evidence>
<dbReference type="Proteomes" id="UP000679848">
    <property type="component" value="Chromosome"/>
</dbReference>
<dbReference type="FunFam" id="3.40.920.10:FF:000001">
    <property type="entry name" value="Pyruvate:ferredoxin (Flavodoxin) oxidoreductase"/>
    <property type="match status" value="1"/>
</dbReference>
<feature type="binding site" evidence="12">
    <location>
        <position position="756"/>
    </location>
    <ligand>
        <name>[4Fe-4S] cluster</name>
        <dbReference type="ChEBI" id="CHEBI:49883"/>
        <label>1</label>
    </ligand>
</feature>
<dbReference type="PANTHER" id="PTHR32154:SF0">
    <property type="entry name" value="PYRUVATE-FLAVODOXIN OXIDOREDUCTASE-RELATED"/>
    <property type="match status" value="1"/>
</dbReference>
<keyword evidence="2 9" id="KW-0813">Transport</keyword>
<evidence type="ECO:0000256" key="11">
    <source>
        <dbReference type="PIRSR" id="PIRSR000159-2"/>
    </source>
</evidence>
<feature type="binding site" evidence="12">
    <location>
        <position position="746"/>
    </location>
    <ligand>
        <name>[4Fe-4S] cluster</name>
        <dbReference type="ChEBI" id="CHEBI:49883"/>
        <label>2</label>
    </ligand>
</feature>
<comment type="similarity">
    <text evidence="1 9">Belongs to the pyruvate:ferredoxin/flavodoxin oxidoreductase family.</text>
</comment>
<dbReference type="FunFam" id="3.40.50.920:FF:000007">
    <property type="entry name" value="Pyruvate:ferredoxin (Flavodoxin) oxidoreductase"/>
    <property type="match status" value="1"/>
</dbReference>
<proteinExistence type="inferred from homology"/>
<dbReference type="Gene3D" id="3.40.50.920">
    <property type="match status" value="1"/>
</dbReference>
<dbReference type="InterPro" id="IPR017900">
    <property type="entry name" value="4Fe4S_Fe_S_CS"/>
</dbReference>
<dbReference type="InterPro" id="IPR009014">
    <property type="entry name" value="Transketo_C/PFOR_II"/>
</dbReference>
<evidence type="ECO:0000256" key="10">
    <source>
        <dbReference type="PIRSR" id="PIRSR000159-1"/>
    </source>
</evidence>
<feature type="binding site" evidence="10">
    <location>
        <position position="817"/>
    </location>
    <ligand>
        <name>thiamine diphosphate</name>
        <dbReference type="ChEBI" id="CHEBI:58937"/>
    </ligand>
</feature>
<feature type="domain" description="4Fe-4S ferredoxin-type" evidence="13">
    <location>
        <begin position="737"/>
        <end position="768"/>
    </location>
</feature>
<comment type="cofactor">
    <cofactor evidence="12">
        <name>[4Fe-4S] cluster</name>
        <dbReference type="ChEBI" id="CHEBI:49883"/>
    </cofactor>
    <text evidence="12">Binds 3 [4Fe-4S] clusters per subunit.</text>
</comment>
<feature type="binding site" evidence="12">
    <location>
        <position position="815"/>
    </location>
    <ligand>
        <name>[4Fe-4S] cluster</name>
        <dbReference type="ChEBI" id="CHEBI:49883"/>
        <label>3</label>
    </ligand>
</feature>
<dbReference type="EMBL" id="AP023420">
    <property type="protein sequence ID" value="BCK84838.1"/>
    <property type="molecule type" value="Genomic_DNA"/>
</dbReference>
<feature type="binding site" evidence="12">
    <location>
        <position position="749"/>
    </location>
    <ligand>
        <name>[4Fe-4S] cluster</name>
        <dbReference type="ChEBI" id="CHEBI:49883"/>
        <label>2</label>
    </ligand>
</feature>
<evidence type="ECO:0000256" key="6">
    <source>
        <dbReference type="ARBA" id="ARBA00023002"/>
    </source>
</evidence>
<dbReference type="Gene3D" id="3.40.920.10">
    <property type="entry name" value="Pyruvate-ferredoxin oxidoreductase, PFOR, domain III"/>
    <property type="match status" value="1"/>
</dbReference>
<dbReference type="Pfam" id="PF01855">
    <property type="entry name" value="POR_N"/>
    <property type="match status" value="1"/>
</dbReference>
<feature type="site" description="Important for catalytic activity" evidence="11">
    <location>
        <position position="1001"/>
    </location>
</feature>
<feature type="binding site" evidence="12">
    <location>
        <position position="702"/>
    </location>
    <ligand>
        <name>[4Fe-4S] cluster</name>
        <dbReference type="ChEBI" id="CHEBI:49883"/>
        <label>2</label>
    </ligand>
</feature>
<feature type="binding site" evidence="12">
    <location>
        <position position="695"/>
    </location>
    <ligand>
        <name>[4Fe-4S] cluster</name>
        <dbReference type="ChEBI" id="CHEBI:49883"/>
        <label>1</label>
    </ligand>
</feature>
<keyword evidence="4 12" id="KW-0479">Metal-binding</keyword>
<evidence type="ECO:0000256" key="2">
    <source>
        <dbReference type="ARBA" id="ARBA00022448"/>
    </source>
</evidence>
<dbReference type="Pfam" id="PF02775">
    <property type="entry name" value="TPP_enzyme_C"/>
    <property type="match status" value="1"/>
</dbReference>
<dbReference type="KEGG" id="pfaa:MM59RIKEN_21570"/>
<dbReference type="SUPFAM" id="SSF52518">
    <property type="entry name" value="Thiamin diphosphate-binding fold (THDP-binding)"/>
    <property type="match status" value="2"/>
</dbReference>
<comment type="catalytic activity">
    <reaction evidence="9">
        <text>2 oxidized [2Fe-2S]-[ferredoxin] + pyruvate + CoA = 2 reduced [2Fe-2S]-[ferredoxin] + acetyl-CoA + CO2 + H(+)</text>
        <dbReference type="Rhea" id="RHEA:12765"/>
        <dbReference type="Rhea" id="RHEA-COMP:10000"/>
        <dbReference type="Rhea" id="RHEA-COMP:10001"/>
        <dbReference type="ChEBI" id="CHEBI:15361"/>
        <dbReference type="ChEBI" id="CHEBI:15378"/>
        <dbReference type="ChEBI" id="CHEBI:16526"/>
        <dbReference type="ChEBI" id="CHEBI:33737"/>
        <dbReference type="ChEBI" id="CHEBI:33738"/>
        <dbReference type="ChEBI" id="CHEBI:57287"/>
        <dbReference type="ChEBI" id="CHEBI:57288"/>
        <dbReference type="EC" id="1.2.7.1"/>
    </reaction>
</comment>
<evidence type="ECO:0000256" key="7">
    <source>
        <dbReference type="ARBA" id="ARBA00023004"/>
    </source>
</evidence>
<dbReference type="InterPro" id="IPR019752">
    <property type="entry name" value="Pyrv/ketoisovalerate_OxRed_cat"/>
</dbReference>
<dbReference type="Pfam" id="PF01558">
    <property type="entry name" value="POR"/>
    <property type="match status" value="1"/>
</dbReference>
<keyword evidence="8 12" id="KW-0411">Iron-sulfur</keyword>
<dbReference type="PIRSF" id="PIRSF000159">
    <property type="entry name" value="NifJ"/>
    <property type="match status" value="1"/>
</dbReference>
<feature type="site" description="Important for catalytic activity" evidence="11">
    <location>
        <position position="117"/>
    </location>
</feature>
<dbReference type="InterPro" id="IPR050722">
    <property type="entry name" value="Pyruvate:ferred/Flavod_OxRd"/>
</dbReference>
<name>A0A810Q9B8_9FIRM</name>
<dbReference type="Pfam" id="PF10371">
    <property type="entry name" value="EKR"/>
    <property type="match status" value="1"/>
</dbReference>
<dbReference type="RefSeq" id="WP_213543315.1">
    <property type="nucleotide sequence ID" value="NZ_AP023420.1"/>
</dbReference>
<dbReference type="Pfam" id="PF17147">
    <property type="entry name" value="PFOR_II"/>
    <property type="match status" value="1"/>
</dbReference>
<evidence type="ECO:0000256" key="9">
    <source>
        <dbReference type="PIRNR" id="PIRNR000159"/>
    </source>
</evidence>
<dbReference type="GO" id="GO:0022900">
    <property type="term" value="P:electron transport chain"/>
    <property type="evidence" value="ECO:0007669"/>
    <property type="project" value="InterPro"/>
</dbReference>
<dbReference type="FunFam" id="3.30.70.20:FF:000022">
    <property type="entry name" value="Pyruvate:ferredoxin (Flavodoxin) oxidoreductase"/>
    <property type="match status" value="1"/>
</dbReference>
<feature type="domain" description="4Fe-4S ferredoxin-type" evidence="13">
    <location>
        <begin position="683"/>
        <end position="714"/>
    </location>
</feature>
<feature type="binding site" evidence="12">
    <location>
        <position position="840"/>
    </location>
    <ligand>
        <name>[4Fe-4S] cluster</name>
        <dbReference type="ChEBI" id="CHEBI:49883"/>
        <label>3</label>
    </ligand>
</feature>
<dbReference type="InterPro" id="IPR002869">
    <property type="entry name" value="Pyrv_flavodox_OxRed_cen"/>
</dbReference>
<keyword evidence="14" id="KW-0670">Pyruvate</keyword>
<sequence>MSVKKKIMKTMDGNEACATVAYHFTDIAGIFPITPSSPMSERVDEWAAAGRKNMFGQPVTLVEMQSEGGASGALHGAAEAGAMATTFTSSQGLLLMIPNLYIMAGHRMPAVFHVAARSVAQHANNIFGDHQDVMSCRACGVTMLSTASVQEVMDLAAIAHLTTVKTRVPFMHFFDGFRTSHEIQKIETIDLDAVAKLMDRDALEAYHRIAMNPEHPVQRTTVQGPDVYYQSQEANNGAYNAIPGIVENYMLEINRITGRDYHIFNYYGAKDAERVVVLLGSACEATREVVDFLNARGEKVGMLQIHLYRPFDMEYFLSAMPKTVKKVTAMDRSKEPGAIAGAVYLDVCAAYANNRNAPAIFGGRYGLASKDVTPAQIKAVFDNMASEEPRQMFTIGVVDDVTHLSLNVEEPLITESGDTVSCKFWGLGSDGTVGANKNSAKIIGDHAGMYTQAYFEYDSKKSYGITKSHLRFSKSPIRSTYLIKAADFLACHAQSYITRYDMIHEIKDGGTFLLNTSWTGEELERNLPGDVKKYIADHRIQFYTVDANRIARELGLGNHANLILQSAFFKLANVMPVEEAVRYMKEAARKTYAKKGEKVVSMNLAAVDAGINSPVKIEVPEVWSQAADDHTVDEDLPDVVKKIVVPCNRQRGDDLPVSTFLAHQDGTYPLGTSKYDKRGIASALPSWDPTKCLQCNQCTFVCPHAAIRAYLVDEAEAQAAPAGFTLVDAKGAQGLKYRLQVSTMDCTGCGSCAASCLAKDKALTMRPVDDTMYDETNWNYALSLSDKPGVFNRKTLKGSQFSQPLVEFSGACAGCGETPYAKLLTQLYGEKTYWVNGVGCSLAWAGAFPSLPYTVNKEGRGPAFYGTLFEDQAENGLGMALAVKQRRGAVRLQAEKLLPMVTGTELESAINAWIASFDDLDANDADARALVSALEAAELTGEARGLAGDILLHRDQLSKKVVWLFGGDGWAYDIGYGGLDHVIASGEDVNIFVVDTEVYSNTGGQSSKATPVGASAKFADGGKKTAKKDLGRLMMTYPNVYVASVAMGANPAQLMKAVTEAVEHKGPSIIIAYAPCINHGIKAGMSSVQAEMKKAVDCGLWPLYRYNPDKAEKPFSLDYKEPSLPVSEFFEGEVRYAGLKVKYPEMAEKLFAQAQREANERYKTYVRLEKSCNEG</sequence>
<feature type="site" description="Important for catalytic activity" evidence="11">
    <location>
        <position position="67"/>
    </location>
</feature>
<dbReference type="InterPro" id="IPR029061">
    <property type="entry name" value="THDP-binding"/>
</dbReference>
<dbReference type="GO" id="GO:0006979">
    <property type="term" value="P:response to oxidative stress"/>
    <property type="evidence" value="ECO:0007669"/>
    <property type="project" value="TreeGrafter"/>
</dbReference>
<evidence type="ECO:0000256" key="8">
    <source>
        <dbReference type="ARBA" id="ARBA00023014"/>
    </source>
</evidence>
<dbReference type="SUPFAM" id="SSF52922">
    <property type="entry name" value="TK C-terminal domain-like"/>
    <property type="match status" value="1"/>
</dbReference>
<evidence type="ECO:0000313" key="14">
    <source>
        <dbReference type="EMBL" id="BCK84838.1"/>
    </source>
</evidence>
<dbReference type="InterPro" id="IPR011766">
    <property type="entry name" value="TPP_enzyme_TPP-bd"/>
</dbReference>
<feature type="binding site" evidence="10">
    <location>
        <position position="117"/>
    </location>
    <ligand>
        <name>pyruvate</name>
        <dbReference type="ChEBI" id="CHEBI:15361"/>
    </ligand>
</feature>
<keyword evidence="3 12" id="KW-0004">4Fe-4S</keyword>
<dbReference type="InterPro" id="IPR002880">
    <property type="entry name" value="Pyrv_Fd/Flavodoxin_OxRdtase_N"/>
</dbReference>
<feature type="binding site" evidence="10">
    <location>
        <position position="840"/>
    </location>
    <ligand>
        <name>thiamine diphosphate</name>
        <dbReference type="ChEBI" id="CHEBI:58937"/>
    </ligand>
</feature>
<gene>
    <name evidence="14" type="primary">nifJ2_1</name>
    <name evidence="14" type="ORF">MM59RIKEN_21570</name>
</gene>
<keyword evidence="15" id="KW-1185">Reference proteome</keyword>
<dbReference type="CDD" id="cd07034">
    <property type="entry name" value="TPP_PYR_PFOR_IOR-alpha_like"/>
    <property type="match status" value="1"/>
</dbReference>
<keyword evidence="7 12" id="KW-0408">Iron</keyword>
<evidence type="ECO:0000259" key="13">
    <source>
        <dbReference type="PROSITE" id="PS51379"/>
    </source>
</evidence>
<reference evidence="14" key="1">
    <citation type="submission" date="2020-09" db="EMBL/GenBank/DDBJ databases">
        <title>New species isolated from human feces.</title>
        <authorList>
            <person name="Kitahara M."/>
            <person name="Shigeno Y."/>
            <person name="Shime M."/>
            <person name="Matsumoto Y."/>
            <person name="Nakamura S."/>
            <person name="Motooka D."/>
            <person name="Fukuoka S."/>
            <person name="Nishikawa H."/>
            <person name="Benno Y."/>
        </authorList>
    </citation>
    <scope>NUCLEOTIDE SEQUENCE</scope>
    <source>
        <strain evidence="14">MM59</strain>
    </source>
</reference>
<dbReference type="GO" id="GO:0019164">
    <property type="term" value="F:pyruvate synthase activity"/>
    <property type="evidence" value="ECO:0007669"/>
    <property type="project" value="UniProtKB-EC"/>
</dbReference>
<keyword evidence="5 9" id="KW-0249">Electron transport</keyword>
<accession>A0A810Q9B8</accession>
<evidence type="ECO:0000256" key="3">
    <source>
        <dbReference type="ARBA" id="ARBA00022485"/>
    </source>
</evidence>
<evidence type="ECO:0000256" key="4">
    <source>
        <dbReference type="ARBA" id="ARBA00022723"/>
    </source>
</evidence>
<dbReference type="InterPro" id="IPR033412">
    <property type="entry name" value="PFOR_II"/>
</dbReference>